<dbReference type="InterPro" id="IPR047112">
    <property type="entry name" value="RecG/Mfd"/>
</dbReference>
<dbReference type="GO" id="GO:0006281">
    <property type="term" value="P:DNA repair"/>
    <property type="evidence" value="ECO:0007669"/>
    <property type="project" value="UniProtKB-KW"/>
</dbReference>
<feature type="domain" description="Helicase C-terminal" evidence="9">
    <location>
        <begin position="480"/>
        <end position="646"/>
    </location>
</feature>
<dbReference type="SUPFAM" id="SSF52540">
    <property type="entry name" value="P-loop containing nucleoside triphosphate hydrolases"/>
    <property type="match status" value="1"/>
</dbReference>
<keyword evidence="1" id="KW-0547">Nucleotide-binding</keyword>
<proteinExistence type="predicted"/>
<feature type="domain" description="Helicase ATP-binding" evidence="8">
    <location>
        <begin position="285"/>
        <end position="457"/>
    </location>
</feature>
<evidence type="ECO:0000256" key="6">
    <source>
        <dbReference type="ARBA" id="ARBA00023125"/>
    </source>
</evidence>
<dbReference type="SMART" id="SM00487">
    <property type="entry name" value="DEXDc"/>
    <property type="match status" value="1"/>
</dbReference>
<dbReference type="EMBL" id="DVLP01000211">
    <property type="protein sequence ID" value="HIT75304.1"/>
    <property type="molecule type" value="Genomic_DNA"/>
</dbReference>
<evidence type="ECO:0000313" key="10">
    <source>
        <dbReference type="EMBL" id="HIT75304.1"/>
    </source>
</evidence>
<dbReference type="GO" id="GO:0016787">
    <property type="term" value="F:hydrolase activity"/>
    <property type="evidence" value="ECO:0007669"/>
    <property type="project" value="UniProtKB-KW"/>
</dbReference>
<evidence type="ECO:0000256" key="5">
    <source>
        <dbReference type="ARBA" id="ARBA00022840"/>
    </source>
</evidence>
<dbReference type="CDD" id="cd04488">
    <property type="entry name" value="RecG_wedge_OBF"/>
    <property type="match status" value="1"/>
</dbReference>
<dbReference type="InterPro" id="IPR011545">
    <property type="entry name" value="DEAD/DEAH_box_helicase_dom"/>
</dbReference>
<keyword evidence="6" id="KW-0238">DNA-binding</keyword>
<dbReference type="SUPFAM" id="SSF50249">
    <property type="entry name" value="Nucleic acid-binding proteins"/>
    <property type="match status" value="1"/>
</dbReference>
<keyword evidence="4 10" id="KW-0347">Helicase</keyword>
<dbReference type="InterPro" id="IPR001650">
    <property type="entry name" value="Helicase_C-like"/>
</dbReference>
<dbReference type="AlphaFoldDB" id="A0A9D1KLJ0"/>
<dbReference type="Pfam" id="PF00271">
    <property type="entry name" value="Helicase_C"/>
    <property type="match status" value="1"/>
</dbReference>
<keyword evidence="7" id="KW-0234">DNA repair</keyword>
<dbReference type="PANTHER" id="PTHR47964:SF1">
    <property type="entry name" value="ATP-DEPENDENT DNA HELICASE HOMOLOG RECG, CHLOROPLASTIC"/>
    <property type="match status" value="1"/>
</dbReference>
<dbReference type="PROSITE" id="PS51194">
    <property type="entry name" value="HELICASE_CTER"/>
    <property type="match status" value="1"/>
</dbReference>
<organism evidence="10 11">
    <name type="scientific">Candidatus Avipropionibacterium avicola</name>
    <dbReference type="NCBI Taxonomy" id="2840701"/>
    <lineage>
        <taxon>Bacteria</taxon>
        <taxon>Bacillati</taxon>
        <taxon>Actinomycetota</taxon>
        <taxon>Actinomycetes</taxon>
        <taxon>Propionibacteriales</taxon>
        <taxon>Propionibacteriaceae</taxon>
        <taxon>Propionibacteriaceae incertae sedis</taxon>
        <taxon>Candidatus Avipropionibacterium</taxon>
    </lineage>
</organism>
<evidence type="ECO:0000256" key="3">
    <source>
        <dbReference type="ARBA" id="ARBA00022801"/>
    </source>
</evidence>
<sequence length="718" mass="77362">MVGDKTATALATLGLYSVGDLLRHVPLHWIMGAESSPLDELREGEYAAVVADVEHSGRVGQHPKQRFVATISDGAHQVELTFFAGGKYPKAAESRLAYWEKLLPPGARGIFAGKFSYFRGQAQLTNPDFVTIDASGAVVGGAARNRAMGRVGQSEGMIGLYPQTKKAKTWDIAETVALVLDQVDLADPWPDWVRERAEVLDLMSAFRAVHRPSRSDEVDAGLDRLRFDEAFRAQLTMARRRADADHWTAIPRTVGEDGLLAAFDARLPFSLTEGQRAIGDEVLADLAQERPMQRLLQGEVGSGKTVVAVRAMLAVAESGGQSALLAPTEVLATQHAHSITALLGELAHGGGLLGEQATRVVLLTGSMSAAERRAALAEIASGEAGIVVGTHALLSTDISFDDLALVVVDEQHRFGVEQRAVLSDRARARPHVLVMTATPIPRTVAMTIFGDLTVSTLRQVPAGRSEVSTVVVDEQANPAWVDRAWQRIVEEVGQGRQAFVVCPKVRPTKDDPARSVTELYEALTEGQGAPGPLASLRVAMLHGQLPSAEKDEVMGRFAAGELDVIVATTVVEVGVDVPNASVMVISDADRFGISQLHQLRGRIGRGRHPGVCLLLTSVEADSPARERLDAVARSRDGFELAEVDLAQRREGDVLGANQAGARSSLRLIRVLDHVEVIEQARDIAIEAVRRDPELSDPGFVDAITETELAAQEDWLERN</sequence>
<dbReference type="PANTHER" id="PTHR47964">
    <property type="entry name" value="ATP-DEPENDENT DNA HELICASE HOMOLOG RECG, CHLOROPLASTIC"/>
    <property type="match status" value="1"/>
</dbReference>
<comment type="caution">
    <text evidence="10">The sequence shown here is derived from an EMBL/GenBank/DDBJ whole genome shotgun (WGS) entry which is preliminary data.</text>
</comment>
<evidence type="ECO:0000259" key="9">
    <source>
        <dbReference type="PROSITE" id="PS51194"/>
    </source>
</evidence>
<reference evidence="10" key="2">
    <citation type="journal article" date="2021" name="PeerJ">
        <title>Extensive microbial diversity within the chicken gut microbiome revealed by metagenomics and culture.</title>
        <authorList>
            <person name="Gilroy R."/>
            <person name="Ravi A."/>
            <person name="Getino M."/>
            <person name="Pursley I."/>
            <person name="Horton D.L."/>
            <person name="Alikhan N.F."/>
            <person name="Baker D."/>
            <person name="Gharbi K."/>
            <person name="Hall N."/>
            <person name="Watson M."/>
            <person name="Adriaenssens E.M."/>
            <person name="Foster-Nyarko E."/>
            <person name="Jarju S."/>
            <person name="Secka A."/>
            <person name="Antonio M."/>
            <person name="Oren A."/>
            <person name="Chaudhuri R.R."/>
            <person name="La Ragione R."/>
            <person name="Hildebrand F."/>
            <person name="Pallen M.J."/>
        </authorList>
    </citation>
    <scope>NUCLEOTIDE SEQUENCE</scope>
    <source>
        <strain evidence="10">ChiGjej1B1-24693</strain>
    </source>
</reference>
<dbReference type="Gene3D" id="2.40.50.140">
    <property type="entry name" value="Nucleic acid-binding proteins"/>
    <property type="match status" value="1"/>
</dbReference>
<gene>
    <name evidence="10" type="ORF">IAA98_06950</name>
</gene>
<dbReference type="GO" id="GO:0003678">
    <property type="term" value="F:DNA helicase activity"/>
    <property type="evidence" value="ECO:0007669"/>
    <property type="project" value="TreeGrafter"/>
</dbReference>
<protein>
    <submittedName>
        <fullName evidence="10">ATP-dependent DNA helicase RecG</fullName>
    </submittedName>
</protein>
<dbReference type="GO" id="GO:0003677">
    <property type="term" value="F:DNA binding"/>
    <property type="evidence" value="ECO:0007669"/>
    <property type="project" value="UniProtKB-KW"/>
</dbReference>
<evidence type="ECO:0000256" key="7">
    <source>
        <dbReference type="ARBA" id="ARBA00023204"/>
    </source>
</evidence>
<dbReference type="SMART" id="SM00490">
    <property type="entry name" value="HELICc"/>
    <property type="match status" value="1"/>
</dbReference>
<evidence type="ECO:0000256" key="2">
    <source>
        <dbReference type="ARBA" id="ARBA00022763"/>
    </source>
</evidence>
<dbReference type="Gene3D" id="3.40.50.300">
    <property type="entry name" value="P-loop containing nucleotide triphosphate hydrolases"/>
    <property type="match status" value="2"/>
</dbReference>
<name>A0A9D1KLJ0_9ACTN</name>
<dbReference type="InterPro" id="IPR012340">
    <property type="entry name" value="NA-bd_OB-fold"/>
</dbReference>
<dbReference type="InterPro" id="IPR027417">
    <property type="entry name" value="P-loop_NTPase"/>
</dbReference>
<keyword evidence="2" id="KW-0227">DNA damage</keyword>
<evidence type="ECO:0000313" key="11">
    <source>
        <dbReference type="Proteomes" id="UP000886842"/>
    </source>
</evidence>
<dbReference type="Proteomes" id="UP000886842">
    <property type="component" value="Unassembled WGS sequence"/>
</dbReference>
<dbReference type="GO" id="GO:0005524">
    <property type="term" value="F:ATP binding"/>
    <property type="evidence" value="ECO:0007669"/>
    <property type="project" value="UniProtKB-KW"/>
</dbReference>
<keyword evidence="5" id="KW-0067">ATP-binding</keyword>
<evidence type="ECO:0000259" key="8">
    <source>
        <dbReference type="PROSITE" id="PS51192"/>
    </source>
</evidence>
<evidence type="ECO:0000256" key="1">
    <source>
        <dbReference type="ARBA" id="ARBA00022741"/>
    </source>
</evidence>
<evidence type="ECO:0000256" key="4">
    <source>
        <dbReference type="ARBA" id="ARBA00022806"/>
    </source>
</evidence>
<accession>A0A9D1KLJ0</accession>
<keyword evidence="3" id="KW-0378">Hydrolase</keyword>
<reference evidence="10" key="1">
    <citation type="submission" date="2020-10" db="EMBL/GenBank/DDBJ databases">
        <authorList>
            <person name="Gilroy R."/>
        </authorList>
    </citation>
    <scope>NUCLEOTIDE SEQUENCE</scope>
    <source>
        <strain evidence="10">ChiGjej1B1-24693</strain>
    </source>
</reference>
<dbReference type="InterPro" id="IPR014001">
    <property type="entry name" value="Helicase_ATP-bd"/>
</dbReference>
<dbReference type="Pfam" id="PF00270">
    <property type="entry name" value="DEAD"/>
    <property type="match status" value="1"/>
</dbReference>
<dbReference type="PROSITE" id="PS51192">
    <property type="entry name" value="HELICASE_ATP_BIND_1"/>
    <property type="match status" value="1"/>
</dbReference>